<gene>
    <name evidence="2" type="ORF">QQF32_23310</name>
</gene>
<evidence type="ECO:0000313" key="3">
    <source>
        <dbReference type="Proteomes" id="UP001223214"/>
    </source>
</evidence>
<proteinExistence type="predicted"/>
<organism evidence="2 3">
    <name type="scientific">Lelliottia wanjuensis</name>
    <dbReference type="NCBI Taxonomy" id="3050585"/>
    <lineage>
        <taxon>Bacteria</taxon>
        <taxon>Pseudomonadati</taxon>
        <taxon>Pseudomonadota</taxon>
        <taxon>Gammaproteobacteria</taxon>
        <taxon>Enterobacterales</taxon>
        <taxon>Enterobacteriaceae</taxon>
        <taxon>Lelliottia</taxon>
    </lineage>
</organism>
<sequence length="217" mass="24819">MCDKSYVFSKFELIKKPVHDYQVIMEALAPFATFFDCTKNKKLMLVQSGKPVCYLVFEGRGLICRNRDNLVLTTSRAPMIVGLTSILFPLNEEYYWRPETDCIAMKLDASAARQIISDNNLWQHLATLIGYTAYRLNDHNVKLTARSGLSIICKQIYALMDEPIEVRRKVGLTNYILDRTLLSRSYVMKIVAELKAQGKIVLDDKVLVKVEGLEDNE</sequence>
<keyword evidence="3" id="KW-1185">Reference proteome</keyword>
<dbReference type="EMBL" id="JASSOM010000092">
    <property type="protein sequence ID" value="MDK9366129.1"/>
    <property type="molecule type" value="Genomic_DNA"/>
</dbReference>
<evidence type="ECO:0000259" key="1">
    <source>
        <dbReference type="Pfam" id="PF15977"/>
    </source>
</evidence>
<feature type="domain" description="IprA winged helix-turn-helix" evidence="1">
    <location>
        <begin position="150"/>
        <end position="213"/>
    </location>
</feature>
<accession>A0AAP4FYN3</accession>
<dbReference type="AlphaFoldDB" id="A0AAP4FYN3"/>
<dbReference type="InterPro" id="IPR014710">
    <property type="entry name" value="RmlC-like_jellyroll"/>
</dbReference>
<dbReference type="InterPro" id="IPR041687">
    <property type="entry name" value="HTH_46"/>
</dbReference>
<comment type="caution">
    <text evidence="2">The sequence shown here is derived from an EMBL/GenBank/DDBJ whole genome shotgun (WGS) entry which is preliminary data.</text>
</comment>
<reference evidence="2 3" key="1">
    <citation type="submission" date="2023-06" db="EMBL/GenBank/DDBJ databases">
        <title>Identification and characterization of antibiotic-resistant Gram-negative bacteria.</title>
        <authorList>
            <person name="Cho G.-S."/>
            <person name="Lee J."/>
            <person name="Tai E."/>
            <person name="Jeong S."/>
            <person name="Kim I."/>
            <person name="Kim B.-E."/>
            <person name="Jeong M.-I."/>
            <person name="Oh K.-K."/>
            <person name="Franz C.M.A.P."/>
        </authorList>
    </citation>
    <scope>NUCLEOTIDE SEQUENCE [LARGE SCALE GENOMIC DNA]</scope>
    <source>
        <strain evidence="2 3">V106_12</strain>
    </source>
</reference>
<dbReference type="Proteomes" id="UP001223214">
    <property type="component" value="Unassembled WGS sequence"/>
</dbReference>
<protein>
    <submittedName>
        <fullName evidence="2">Helix-turn-helix domain-containing protein</fullName>
    </submittedName>
</protein>
<name>A0AAP4FYN3_9ENTR</name>
<evidence type="ECO:0000313" key="2">
    <source>
        <dbReference type="EMBL" id="MDK9366129.1"/>
    </source>
</evidence>
<dbReference type="Pfam" id="PF15977">
    <property type="entry name" value="HTH_46"/>
    <property type="match status" value="1"/>
</dbReference>
<dbReference type="Gene3D" id="2.60.120.10">
    <property type="entry name" value="Jelly Rolls"/>
    <property type="match status" value="1"/>
</dbReference>
<dbReference type="RefSeq" id="WP_285150915.1">
    <property type="nucleotide sequence ID" value="NZ_JASSOM010000092.1"/>
</dbReference>